<proteinExistence type="inferred from homology"/>
<reference evidence="6 7" key="1">
    <citation type="submission" date="2020-08" db="EMBL/GenBank/DDBJ databases">
        <title>A Genomic Blueprint of the Chicken Gut Microbiome.</title>
        <authorList>
            <person name="Gilroy R."/>
            <person name="Ravi A."/>
            <person name="Getino M."/>
            <person name="Pursley I."/>
            <person name="Horton D.L."/>
            <person name="Alikhan N.-F."/>
            <person name="Baker D."/>
            <person name="Gharbi K."/>
            <person name="Hall N."/>
            <person name="Watson M."/>
            <person name="Adriaenssens E.M."/>
            <person name="Foster-Nyarko E."/>
            <person name="Jarju S."/>
            <person name="Secka A."/>
            <person name="Antonio M."/>
            <person name="Oren A."/>
            <person name="Chaudhuri R."/>
            <person name="La Ragione R.M."/>
            <person name="Hildebrand F."/>
            <person name="Pallen M.J."/>
        </authorList>
    </citation>
    <scope>NUCLEOTIDE SEQUENCE [LARGE SCALE GENOMIC DNA]</scope>
    <source>
        <strain evidence="6 7">Sa1YVA6</strain>
    </source>
</reference>
<evidence type="ECO:0000256" key="4">
    <source>
        <dbReference type="SAM" id="MobiDB-lite"/>
    </source>
</evidence>
<dbReference type="PROSITE" id="PS51257">
    <property type="entry name" value="PROKAR_LIPOPROTEIN"/>
    <property type="match status" value="1"/>
</dbReference>
<name>A0ABR8XR41_9BACL</name>
<evidence type="ECO:0000256" key="1">
    <source>
        <dbReference type="ARBA" id="ARBA00008520"/>
    </source>
</evidence>
<dbReference type="PANTHER" id="PTHR30061:SF50">
    <property type="entry name" value="MALTOSE_MALTODEXTRIN-BINDING PERIPLASMIC PROTEIN"/>
    <property type="match status" value="1"/>
</dbReference>
<comment type="caution">
    <text evidence="6">The sequence shown here is derived from an EMBL/GenBank/DDBJ whole genome shotgun (WGS) entry which is preliminary data.</text>
</comment>
<keyword evidence="7" id="KW-1185">Reference proteome</keyword>
<organism evidence="6 7">
    <name type="scientific">Solibacillus merdavium</name>
    <dbReference type="NCBI Taxonomy" id="2762218"/>
    <lineage>
        <taxon>Bacteria</taxon>
        <taxon>Bacillati</taxon>
        <taxon>Bacillota</taxon>
        <taxon>Bacilli</taxon>
        <taxon>Bacillales</taxon>
        <taxon>Caryophanaceae</taxon>
        <taxon>Solibacillus</taxon>
    </lineage>
</organism>
<dbReference type="CDD" id="cd13585">
    <property type="entry name" value="PBP2_TMBP_like"/>
    <property type="match status" value="1"/>
</dbReference>
<feature type="region of interest" description="Disordered" evidence="4">
    <location>
        <begin position="414"/>
        <end position="435"/>
    </location>
</feature>
<dbReference type="EMBL" id="JACSPW010000016">
    <property type="protein sequence ID" value="MBD8034411.1"/>
    <property type="molecule type" value="Genomic_DNA"/>
</dbReference>
<dbReference type="Proteomes" id="UP000600565">
    <property type="component" value="Unassembled WGS sequence"/>
</dbReference>
<comment type="similarity">
    <text evidence="1">Belongs to the bacterial solute-binding protein 1 family.</text>
</comment>
<keyword evidence="2" id="KW-0813">Transport</keyword>
<dbReference type="SUPFAM" id="SSF53850">
    <property type="entry name" value="Periplasmic binding protein-like II"/>
    <property type="match status" value="1"/>
</dbReference>
<evidence type="ECO:0000313" key="7">
    <source>
        <dbReference type="Proteomes" id="UP000600565"/>
    </source>
</evidence>
<gene>
    <name evidence="6" type="ORF">H9632_15170</name>
</gene>
<feature type="chain" id="PRO_5047445834" evidence="5">
    <location>
        <begin position="27"/>
        <end position="435"/>
    </location>
</feature>
<feature type="signal peptide" evidence="5">
    <location>
        <begin position="1"/>
        <end position="26"/>
    </location>
</feature>
<dbReference type="Gene3D" id="3.40.190.10">
    <property type="entry name" value="Periplasmic binding protein-like II"/>
    <property type="match status" value="1"/>
</dbReference>
<dbReference type="PANTHER" id="PTHR30061">
    <property type="entry name" value="MALTOSE-BINDING PERIPLASMIC PROTEIN"/>
    <property type="match status" value="1"/>
</dbReference>
<evidence type="ECO:0000256" key="3">
    <source>
        <dbReference type="ARBA" id="ARBA00022729"/>
    </source>
</evidence>
<feature type="compositionally biased region" description="Low complexity" evidence="4">
    <location>
        <begin position="32"/>
        <end position="55"/>
    </location>
</feature>
<feature type="region of interest" description="Disordered" evidence="4">
    <location>
        <begin position="28"/>
        <end position="55"/>
    </location>
</feature>
<protein>
    <submittedName>
        <fullName evidence="6">Sugar ABC transporter substrate-binding protein</fullName>
    </submittedName>
</protein>
<dbReference type="Pfam" id="PF01547">
    <property type="entry name" value="SBP_bac_1"/>
    <property type="match status" value="1"/>
</dbReference>
<evidence type="ECO:0000313" key="6">
    <source>
        <dbReference type="EMBL" id="MBD8034411.1"/>
    </source>
</evidence>
<dbReference type="InterPro" id="IPR006059">
    <property type="entry name" value="SBP"/>
</dbReference>
<accession>A0ABR8XR41</accession>
<dbReference type="RefSeq" id="WP_191704911.1">
    <property type="nucleotide sequence ID" value="NZ_JACSPW010000016.1"/>
</dbReference>
<keyword evidence="3 5" id="KW-0732">Signal</keyword>
<evidence type="ECO:0000256" key="2">
    <source>
        <dbReference type="ARBA" id="ARBA00022448"/>
    </source>
</evidence>
<evidence type="ECO:0000256" key="5">
    <source>
        <dbReference type="SAM" id="SignalP"/>
    </source>
</evidence>
<sequence>MSISIFKKFGLLFLVLVLSAVMVACSDDETNSTDTNTTTDNGSANSETEESTGLSGEITVWAHPYTDGTTGEGDMWKTFAADFESETGVKVNFEQIPWANRDQKILTALAAGQGPDVFYVIPDQMPQYAEQQLILDISQYVTDEELSGFVPTAIEATSWKGKQYGMPILQTAESLVYNKEILTELGVDENSLPTTWDEFKALAEKAKAAGYYAFSYAGGGSLNNTLYPFLWQAGGNVIDESNNILINKPEAVKSFELINEMYTKGWIPQDSITALDHDSLYFGGKLLAVNGSGISVNRLLAEKPFDFVIAPPLKDAEQLTYGTVGMFVGSAISKNPEAAAEFMKYVTNTENQRTFNNITQYIPTRDDAKDIFDSQPYMAQLAGYTQYAKPGIIHPEGRNIMPVVQAEIQAMLEGKQSPQEAADKSAEAIDKLINK</sequence>
<feature type="compositionally biased region" description="Basic and acidic residues" evidence="4">
    <location>
        <begin position="421"/>
        <end position="435"/>
    </location>
</feature>